<name>A0A4C1YII2_EUMVA</name>
<evidence type="ECO:0000313" key="1">
    <source>
        <dbReference type="EMBL" id="GBP76191.1"/>
    </source>
</evidence>
<keyword evidence="2" id="KW-1185">Reference proteome</keyword>
<organism evidence="1 2">
    <name type="scientific">Eumeta variegata</name>
    <name type="common">Bagworm moth</name>
    <name type="synonym">Eumeta japonica</name>
    <dbReference type="NCBI Taxonomy" id="151549"/>
    <lineage>
        <taxon>Eukaryota</taxon>
        <taxon>Metazoa</taxon>
        <taxon>Ecdysozoa</taxon>
        <taxon>Arthropoda</taxon>
        <taxon>Hexapoda</taxon>
        <taxon>Insecta</taxon>
        <taxon>Pterygota</taxon>
        <taxon>Neoptera</taxon>
        <taxon>Endopterygota</taxon>
        <taxon>Lepidoptera</taxon>
        <taxon>Glossata</taxon>
        <taxon>Ditrysia</taxon>
        <taxon>Tineoidea</taxon>
        <taxon>Psychidae</taxon>
        <taxon>Oiketicinae</taxon>
        <taxon>Eumeta</taxon>
    </lineage>
</organism>
<gene>
    <name evidence="1" type="ORF">EVAR_54947_1</name>
</gene>
<sequence length="136" mass="15625">MFPCPKTIEATGPDSSRYPAGNYRIQQTVILVYVDIEIFIDRNFENLNPTSQSRRVHIRPAKAKRGTLKAEILTGRNSCVYISGIMNRVLQFPRPRLQHEKALKTLNMDVRQPSAAPTPYFVLLSPKLFHRQSTRE</sequence>
<dbReference type="AlphaFoldDB" id="A0A4C1YII2"/>
<dbReference type="EMBL" id="BGZK01001280">
    <property type="protein sequence ID" value="GBP76191.1"/>
    <property type="molecule type" value="Genomic_DNA"/>
</dbReference>
<protein>
    <submittedName>
        <fullName evidence="1">Uncharacterized protein</fullName>
    </submittedName>
</protein>
<accession>A0A4C1YII2</accession>
<reference evidence="1 2" key="1">
    <citation type="journal article" date="2019" name="Commun. Biol.">
        <title>The bagworm genome reveals a unique fibroin gene that provides high tensile strength.</title>
        <authorList>
            <person name="Kono N."/>
            <person name="Nakamura H."/>
            <person name="Ohtoshi R."/>
            <person name="Tomita M."/>
            <person name="Numata K."/>
            <person name="Arakawa K."/>
        </authorList>
    </citation>
    <scope>NUCLEOTIDE SEQUENCE [LARGE SCALE GENOMIC DNA]</scope>
</reference>
<dbReference type="Proteomes" id="UP000299102">
    <property type="component" value="Unassembled WGS sequence"/>
</dbReference>
<comment type="caution">
    <text evidence="1">The sequence shown here is derived from an EMBL/GenBank/DDBJ whole genome shotgun (WGS) entry which is preliminary data.</text>
</comment>
<evidence type="ECO:0000313" key="2">
    <source>
        <dbReference type="Proteomes" id="UP000299102"/>
    </source>
</evidence>
<proteinExistence type="predicted"/>